<dbReference type="PANTHER" id="PTHR39638">
    <property type="entry name" value="YCF35"/>
    <property type="match status" value="1"/>
</dbReference>
<comment type="subcellular location">
    <subcellularLocation>
        <location evidence="1">Plastid</location>
    </subcellularLocation>
</comment>
<dbReference type="GeneID" id="29071462"/>
<dbReference type="InterPro" id="IPR009666">
    <property type="entry name" value="Uncharacterised_Ycf35"/>
</dbReference>
<dbReference type="PANTHER" id="PTHR39638:SF2">
    <property type="entry name" value="YCF35"/>
    <property type="match status" value="1"/>
</dbReference>
<keyword evidence="4 5" id="KW-0934">Plastid</keyword>
<evidence type="ECO:0000256" key="1">
    <source>
        <dbReference type="ARBA" id="ARBA00004474"/>
    </source>
</evidence>
<dbReference type="RefSeq" id="YP_009295198.1">
    <property type="nucleotide sequence ID" value="NC_031161.1"/>
</dbReference>
<comment type="similarity">
    <text evidence="2">Belongs to the ycf35 family.</text>
</comment>
<dbReference type="GO" id="GO:0009536">
    <property type="term" value="C:plastid"/>
    <property type="evidence" value="ECO:0007669"/>
    <property type="project" value="UniProtKB-SubCell"/>
</dbReference>
<organism evidence="5">
    <name type="scientific">Dasya binghamiae</name>
    <dbReference type="NCBI Taxonomy" id="1896963"/>
    <lineage>
        <taxon>Eukaryota</taxon>
        <taxon>Rhodophyta</taxon>
        <taxon>Florideophyceae</taxon>
        <taxon>Rhodymeniophycidae</taxon>
        <taxon>Ceramiales</taxon>
        <taxon>Dasyaceae</taxon>
        <taxon>Dasya</taxon>
    </lineage>
</organism>
<evidence type="ECO:0000256" key="3">
    <source>
        <dbReference type="ARBA" id="ARBA00021585"/>
    </source>
</evidence>
<protein>
    <recommendedName>
        <fullName evidence="3">Uncharacterized protein ycf35</fullName>
    </recommendedName>
</protein>
<evidence type="ECO:0000256" key="2">
    <source>
        <dbReference type="ARBA" id="ARBA00009068"/>
    </source>
</evidence>
<accession>A0A1C8XRT5</accession>
<evidence type="ECO:0000256" key="4">
    <source>
        <dbReference type="ARBA" id="ARBA00022640"/>
    </source>
</evidence>
<name>A0A1C8XRT5_9FLOR</name>
<geneLocation type="plastid" evidence="5"/>
<proteinExistence type="inferred from homology"/>
<reference evidence="5" key="1">
    <citation type="journal article" date="2016" name="Mitochondrial DNA Part B Resour">
        <title>Organellar genome analysis of the marine red alga Dasya binghamiae (Dasyaceae, Rhodophyta) reveals an uncharacteristic florideophyte mitogenome structure.</title>
        <authorList>
            <person name="Tamayo D.A."/>
            <person name="Hughey J.R."/>
        </authorList>
    </citation>
    <scope>NUCLEOTIDE SEQUENCE</scope>
</reference>
<gene>
    <name evidence="5" type="primary">ycf35</name>
</gene>
<sequence>MSHFSKIKTNISDLDMLKKTLNDLNFDYSLDTTNHILVFKSNIKVKPLFSFSWDGNQYNLIADFNLWNLNISSDYFLEKLIQQYALNIITNESIISGFDLKTSIKMQDGSLKLIIQKWNN</sequence>
<dbReference type="AlphaFoldDB" id="A0A1C8XRT5"/>
<dbReference type="EMBL" id="KX247284">
    <property type="protein sequence ID" value="AOH77210.1"/>
    <property type="molecule type" value="Genomic_DNA"/>
</dbReference>
<evidence type="ECO:0000313" key="5">
    <source>
        <dbReference type="EMBL" id="AOH77210.1"/>
    </source>
</evidence>
<dbReference type="Pfam" id="PF06868">
    <property type="entry name" value="DUF1257"/>
    <property type="match status" value="1"/>
</dbReference>